<keyword evidence="1" id="KW-0732">Signal</keyword>
<protein>
    <recommendedName>
        <fullName evidence="4">Secreted protein</fullName>
    </recommendedName>
</protein>
<dbReference type="KEGG" id="mff:MFFC18_34220"/>
<evidence type="ECO:0000256" key="1">
    <source>
        <dbReference type="SAM" id="SignalP"/>
    </source>
</evidence>
<feature type="signal peptide" evidence="1">
    <location>
        <begin position="1"/>
        <end position="21"/>
    </location>
</feature>
<reference evidence="2 3" key="1">
    <citation type="submission" date="2019-08" db="EMBL/GenBank/DDBJ databases">
        <title>Deep-cultivation of Planctomycetes and their phenomic and genomic characterization uncovers novel biology.</title>
        <authorList>
            <person name="Wiegand S."/>
            <person name="Jogler M."/>
            <person name="Boedeker C."/>
            <person name="Pinto D."/>
            <person name="Vollmers J."/>
            <person name="Rivas-Marin E."/>
            <person name="Kohn T."/>
            <person name="Peeters S.H."/>
            <person name="Heuer A."/>
            <person name="Rast P."/>
            <person name="Oberbeckmann S."/>
            <person name="Bunk B."/>
            <person name="Jeske O."/>
            <person name="Meyerdierks A."/>
            <person name="Storesund J.E."/>
            <person name="Kallscheuer N."/>
            <person name="Luecker S."/>
            <person name="Lage O.M."/>
            <person name="Pohl T."/>
            <person name="Merkel B.J."/>
            <person name="Hornburger P."/>
            <person name="Mueller R.-W."/>
            <person name="Bruemmer F."/>
            <person name="Labrenz M."/>
            <person name="Spormann A.M."/>
            <person name="Op den Camp H."/>
            <person name="Overmann J."/>
            <person name="Amann R."/>
            <person name="Jetten M.S.M."/>
            <person name="Mascher T."/>
            <person name="Medema M.H."/>
            <person name="Devos D.P."/>
            <person name="Kaster A.-K."/>
            <person name="Ovreas L."/>
            <person name="Rohde M."/>
            <person name="Galperin M.Y."/>
            <person name="Jogler C."/>
        </authorList>
    </citation>
    <scope>NUCLEOTIDE SEQUENCE [LARGE SCALE GENOMIC DNA]</scope>
    <source>
        <strain evidence="2 3">FC18</strain>
    </source>
</reference>
<dbReference type="Proteomes" id="UP000322214">
    <property type="component" value="Chromosome"/>
</dbReference>
<dbReference type="RefSeq" id="WP_148618918.1">
    <property type="nucleotide sequence ID" value="NZ_CP042912.1"/>
</dbReference>
<organism evidence="2 3">
    <name type="scientific">Mariniblastus fucicola</name>
    <dbReference type="NCBI Taxonomy" id="980251"/>
    <lineage>
        <taxon>Bacteria</taxon>
        <taxon>Pseudomonadati</taxon>
        <taxon>Planctomycetota</taxon>
        <taxon>Planctomycetia</taxon>
        <taxon>Pirellulales</taxon>
        <taxon>Pirellulaceae</taxon>
        <taxon>Mariniblastus</taxon>
    </lineage>
</organism>
<name>A0A5B9PF61_9BACT</name>
<feature type="chain" id="PRO_5023072582" description="Secreted protein" evidence="1">
    <location>
        <begin position="22"/>
        <end position="174"/>
    </location>
</feature>
<evidence type="ECO:0008006" key="4">
    <source>
        <dbReference type="Google" id="ProtNLM"/>
    </source>
</evidence>
<keyword evidence="3" id="KW-1185">Reference proteome</keyword>
<sequence precursor="true">MRIPSFLFFTVLFALFSNATAFGQLPIKPCLITEPVDCPADWAVFFCTDASCELLTQDPFSVLTEDNWNELNPNPTANCAVSHDRIPTFASYNELRPWMAALDTDAVGNITRYGLRNWDTHNVVCAYDFPCACEDGFDPLVGASCVVGDGDPDAMKNRTSGEIPIAPQICPETT</sequence>
<dbReference type="AlphaFoldDB" id="A0A5B9PF61"/>
<dbReference type="STRING" id="980251.GCA_001642875_02650"/>
<proteinExistence type="predicted"/>
<evidence type="ECO:0000313" key="3">
    <source>
        <dbReference type="Proteomes" id="UP000322214"/>
    </source>
</evidence>
<evidence type="ECO:0000313" key="2">
    <source>
        <dbReference type="EMBL" id="QEG23522.1"/>
    </source>
</evidence>
<accession>A0A5B9PF61</accession>
<dbReference type="EMBL" id="CP042912">
    <property type="protein sequence ID" value="QEG23522.1"/>
    <property type="molecule type" value="Genomic_DNA"/>
</dbReference>
<gene>
    <name evidence="2" type="ORF">MFFC18_34220</name>
</gene>